<dbReference type="Gene3D" id="3.90.550.10">
    <property type="entry name" value="Spore Coat Polysaccharide Biosynthesis Protein SpsA, Chain A"/>
    <property type="match status" value="1"/>
</dbReference>
<dbReference type="AlphaFoldDB" id="A0A6C0JAJ2"/>
<dbReference type="EMBL" id="MN740328">
    <property type="protein sequence ID" value="QHU00664.1"/>
    <property type="molecule type" value="Genomic_DNA"/>
</dbReference>
<accession>A0A6C0JAJ2</accession>
<dbReference type="InterPro" id="IPR029044">
    <property type="entry name" value="Nucleotide-diphossugar_trans"/>
</dbReference>
<evidence type="ECO:0000313" key="1">
    <source>
        <dbReference type="EMBL" id="QHU00664.1"/>
    </source>
</evidence>
<proteinExistence type="predicted"/>
<protein>
    <submittedName>
        <fullName evidence="1">Uncharacterized protein</fullName>
    </submittedName>
</protein>
<reference evidence="1" key="1">
    <citation type="journal article" date="2020" name="Nature">
        <title>Giant virus diversity and host interactions through global metagenomics.</title>
        <authorList>
            <person name="Schulz F."/>
            <person name="Roux S."/>
            <person name="Paez-Espino D."/>
            <person name="Jungbluth S."/>
            <person name="Walsh D.A."/>
            <person name="Denef V.J."/>
            <person name="McMahon K.D."/>
            <person name="Konstantinidis K.T."/>
            <person name="Eloe-Fadrosh E.A."/>
            <person name="Kyrpides N.C."/>
            <person name="Woyke T."/>
        </authorList>
    </citation>
    <scope>NUCLEOTIDE SEQUENCE</scope>
    <source>
        <strain evidence="1">GVMAG-M-3300025860-20</strain>
    </source>
</reference>
<name>A0A6C0JAJ2_9ZZZZ</name>
<organism evidence="1">
    <name type="scientific">viral metagenome</name>
    <dbReference type="NCBI Taxonomy" id="1070528"/>
    <lineage>
        <taxon>unclassified sequences</taxon>
        <taxon>metagenomes</taxon>
        <taxon>organismal metagenomes</taxon>
    </lineage>
</organism>
<sequence length="56" mass="6932">MNCRTNNEFYIDNMIEPLVNMGYNIKIFNVTNYLCWGTPNDYKIYNYWLEYFTNKK</sequence>